<comment type="caution">
    <text evidence="2">The sequence shown here is derived from an EMBL/GenBank/DDBJ whole genome shotgun (WGS) entry which is preliminary data.</text>
</comment>
<dbReference type="Proteomes" id="UP001321760">
    <property type="component" value="Unassembled WGS sequence"/>
</dbReference>
<keyword evidence="3" id="KW-1185">Reference proteome</keyword>
<sequence>MSPQLLPCSQYLRQTWPLIGEAVLSGLVEVITSVENHAEPEFTSQVVEKTLFDRTTIAFQLFGKGLVKASCTGLVDSLSEVVEILSWLGSALSESFDPQRVSHRRAQLVLRENKTLNSDPPCLELKFLEDGDSLAEEFSRLGVKEGPAPLEVPVAPVNPPRGDCWKRALKNPAVAVGFPVPRRAPKVRGLEISLDAMALLVGAPRLALFNGHAVLKGHNAAMVLAAESPDQMMLWHFICNEDGSRLPYSDPRIKSSFVVEEVSALERIRGARHLLGWASNVSYNIGSPLADYKIGWSDPDHAGPGCALEKVVISGGPEFLTAAFEFSLGRKDKAPVIKRGMSGYIDTLCSLATSYTVLYDIRDRRGWLSNGLHTLLHLVRASLEHDREGPLSAECLLDPSDLREDPDPTNPQAAINFLRDQSNLGRSIFRGSDELRTEETRKGESATKTEYRSTHQVLLRDRVNHLASVLEELIDHQASFEAAPGWPPS</sequence>
<feature type="compositionally biased region" description="Basic and acidic residues" evidence="1">
    <location>
        <begin position="431"/>
        <end position="451"/>
    </location>
</feature>
<reference evidence="2" key="1">
    <citation type="journal article" date="2023" name="Mol. Phylogenet. Evol.">
        <title>Genome-scale phylogeny and comparative genomics of the fungal order Sordariales.</title>
        <authorList>
            <person name="Hensen N."/>
            <person name="Bonometti L."/>
            <person name="Westerberg I."/>
            <person name="Brannstrom I.O."/>
            <person name="Guillou S."/>
            <person name="Cros-Aarteil S."/>
            <person name="Calhoun S."/>
            <person name="Haridas S."/>
            <person name="Kuo A."/>
            <person name="Mondo S."/>
            <person name="Pangilinan J."/>
            <person name="Riley R."/>
            <person name="LaButti K."/>
            <person name="Andreopoulos B."/>
            <person name="Lipzen A."/>
            <person name="Chen C."/>
            <person name="Yan M."/>
            <person name="Daum C."/>
            <person name="Ng V."/>
            <person name="Clum A."/>
            <person name="Steindorff A."/>
            <person name="Ohm R.A."/>
            <person name="Martin F."/>
            <person name="Silar P."/>
            <person name="Natvig D.O."/>
            <person name="Lalanne C."/>
            <person name="Gautier V."/>
            <person name="Ament-Velasquez S.L."/>
            <person name="Kruys A."/>
            <person name="Hutchinson M.I."/>
            <person name="Powell A.J."/>
            <person name="Barry K."/>
            <person name="Miller A.N."/>
            <person name="Grigoriev I.V."/>
            <person name="Debuchy R."/>
            <person name="Gladieux P."/>
            <person name="Hiltunen Thoren M."/>
            <person name="Johannesson H."/>
        </authorList>
    </citation>
    <scope>NUCLEOTIDE SEQUENCE</scope>
    <source>
        <strain evidence="2">PSN243</strain>
    </source>
</reference>
<dbReference type="AlphaFoldDB" id="A0AAV9GTD4"/>
<name>A0AAV9GTD4_9PEZI</name>
<gene>
    <name evidence="2" type="ORF">QBC34DRAFT_436242</name>
</gene>
<feature type="region of interest" description="Disordered" evidence="1">
    <location>
        <begin position="430"/>
        <end position="451"/>
    </location>
</feature>
<reference evidence="2" key="2">
    <citation type="submission" date="2023-05" db="EMBL/GenBank/DDBJ databases">
        <authorList>
            <consortium name="Lawrence Berkeley National Laboratory"/>
            <person name="Steindorff A."/>
            <person name="Hensen N."/>
            <person name="Bonometti L."/>
            <person name="Westerberg I."/>
            <person name="Brannstrom I.O."/>
            <person name="Guillou S."/>
            <person name="Cros-Aarteil S."/>
            <person name="Calhoun S."/>
            <person name="Haridas S."/>
            <person name="Kuo A."/>
            <person name="Mondo S."/>
            <person name="Pangilinan J."/>
            <person name="Riley R."/>
            <person name="Labutti K."/>
            <person name="Andreopoulos B."/>
            <person name="Lipzen A."/>
            <person name="Chen C."/>
            <person name="Yanf M."/>
            <person name="Daum C."/>
            <person name="Ng V."/>
            <person name="Clum A."/>
            <person name="Ohm R."/>
            <person name="Martin F."/>
            <person name="Silar P."/>
            <person name="Natvig D."/>
            <person name="Lalanne C."/>
            <person name="Gautier V."/>
            <person name="Ament-Velasquez S.L."/>
            <person name="Kruys A."/>
            <person name="Hutchinson M.I."/>
            <person name="Powell A.J."/>
            <person name="Barry K."/>
            <person name="Miller A.N."/>
            <person name="Grigoriev I.V."/>
            <person name="Debuchy R."/>
            <person name="Gladieux P."/>
            <person name="Thoren M.H."/>
            <person name="Johannesson H."/>
        </authorList>
    </citation>
    <scope>NUCLEOTIDE SEQUENCE</scope>
    <source>
        <strain evidence="2">PSN243</strain>
    </source>
</reference>
<organism evidence="2 3">
    <name type="scientific">Podospora aff. communis PSN243</name>
    <dbReference type="NCBI Taxonomy" id="3040156"/>
    <lineage>
        <taxon>Eukaryota</taxon>
        <taxon>Fungi</taxon>
        <taxon>Dikarya</taxon>
        <taxon>Ascomycota</taxon>
        <taxon>Pezizomycotina</taxon>
        <taxon>Sordariomycetes</taxon>
        <taxon>Sordariomycetidae</taxon>
        <taxon>Sordariales</taxon>
        <taxon>Podosporaceae</taxon>
        <taxon>Podospora</taxon>
    </lineage>
</organism>
<evidence type="ECO:0000256" key="1">
    <source>
        <dbReference type="SAM" id="MobiDB-lite"/>
    </source>
</evidence>
<accession>A0AAV9GTD4</accession>
<evidence type="ECO:0000313" key="2">
    <source>
        <dbReference type="EMBL" id="KAK4451988.1"/>
    </source>
</evidence>
<protein>
    <submittedName>
        <fullName evidence="2">Uncharacterized protein</fullName>
    </submittedName>
</protein>
<evidence type="ECO:0000313" key="3">
    <source>
        <dbReference type="Proteomes" id="UP001321760"/>
    </source>
</evidence>
<proteinExistence type="predicted"/>
<dbReference type="EMBL" id="MU865926">
    <property type="protein sequence ID" value="KAK4451988.1"/>
    <property type="molecule type" value="Genomic_DNA"/>
</dbReference>